<proteinExistence type="predicted"/>
<dbReference type="Proteomes" id="UP000051861">
    <property type="component" value="Unassembled WGS sequence"/>
</dbReference>
<organism evidence="1 2">
    <name type="scientific">candidate division WOR-1 bacterium DG_54_3</name>
    <dbReference type="NCBI Taxonomy" id="1703775"/>
    <lineage>
        <taxon>Bacteria</taxon>
        <taxon>Bacillati</taxon>
        <taxon>Saganbacteria</taxon>
    </lineage>
</organism>
<gene>
    <name evidence="1" type="ORF">AMJ44_04415</name>
</gene>
<evidence type="ECO:0000313" key="2">
    <source>
        <dbReference type="Proteomes" id="UP000051861"/>
    </source>
</evidence>
<reference evidence="1 2" key="1">
    <citation type="journal article" date="2015" name="Microbiome">
        <title>Genomic resolution of linkages in carbon, nitrogen, and sulfur cycling among widespread estuary sediment bacteria.</title>
        <authorList>
            <person name="Baker B.J."/>
            <person name="Lazar C.S."/>
            <person name="Teske A.P."/>
            <person name="Dick G.J."/>
        </authorList>
    </citation>
    <scope>NUCLEOTIDE SEQUENCE [LARGE SCALE GENOMIC DNA]</scope>
    <source>
        <strain evidence="1">DG_54_3</strain>
    </source>
</reference>
<dbReference type="EMBL" id="LIZX01000030">
    <property type="protein sequence ID" value="KPJ69172.1"/>
    <property type="molecule type" value="Genomic_DNA"/>
</dbReference>
<protein>
    <submittedName>
        <fullName evidence="1">Uncharacterized protein</fullName>
    </submittedName>
</protein>
<evidence type="ECO:0000313" key="1">
    <source>
        <dbReference type="EMBL" id="KPJ69172.1"/>
    </source>
</evidence>
<dbReference type="AlphaFoldDB" id="A0A0S7Y3J4"/>
<comment type="caution">
    <text evidence="1">The sequence shown here is derived from an EMBL/GenBank/DDBJ whole genome shotgun (WGS) entry which is preliminary data.</text>
</comment>
<name>A0A0S7Y3J4_UNCSA</name>
<sequence length="67" mass="7865">MPTEKPKPELLQEDNSVRIEDLEKKIMILEGYAQKTEFFIKSLDRKVKKIKEKRLQKILTSSLEGGF</sequence>
<accession>A0A0S7Y3J4</accession>